<dbReference type="InterPro" id="IPR050680">
    <property type="entry name" value="YpeA/RimI_acetyltransf"/>
</dbReference>
<dbReference type="PANTHER" id="PTHR43420">
    <property type="entry name" value="ACETYLTRANSFERASE"/>
    <property type="match status" value="1"/>
</dbReference>
<evidence type="ECO:0000313" key="4">
    <source>
        <dbReference type="EMBL" id="BBH86484.1"/>
    </source>
</evidence>
<evidence type="ECO:0000256" key="1">
    <source>
        <dbReference type="ARBA" id="ARBA00022679"/>
    </source>
</evidence>
<dbReference type="CDD" id="cd04301">
    <property type="entry name" value="NAT_SF"/>
    <property type="match status" value="1"/>
</dbReference>
<dbReference type="GO" id="GO:0016747">
    <property type="term" value="F:acyltransferase activity, transferring groups other than amino-acyl groups"/>
    <property type="evidence" value="ECO:0007669"/>
    <property type="project" value="InterPro"/>
</dbReference>
<feature type="domain" description="N-acetyltransferase" evidence="3">
    <location>
        <begin position="4"/>
        <end position="156"/>
    </location>
</feature>
<dbReference type="SUPFAM" id="SSF55729">
    <property type="entry name" value="Acyl-CoA N-acyltransferases (Nat)"/>
    <property type="match status" value="1"/>
</dbReference>
<dbReference type="Gene3D" id="3.40.630.30">
    <property type="match status" value="1"/>
</dbReference>
<dbReference type="EMBL" id="AP019376">
    <property type="protein sequence ID" value="BBH86484.1"/>
    <property type="molecule type" value="Genomic_DNA"/>
</dbReference>
<organism evidence="4">
    <name type="scientific">Thermosporothrix sp. COM3</name>
    <dbReference type="NCBI Taxonomy" id="2490863"/>
    <lineage>
        <taxon>Bacteria</taxon>
        <taxon>Bacillati</taxon>
        <taxon>Chloroflexota</taxon>
        <taxon>Ktedonobacteria</taxon>
        <taxon>Ktedonobacterales</taxon>
        <taxon>Thermosporotrichaceae</taxon>
        <taxon>Thermosporothrix</taxon>
    </lineage>
</organism>
<dbReference type="PROSITE" id="PS51186">
    <property type="entry name" value="GNAT"/>
    <property type="match status" value="1"/>
</dbReference>
<protein>
    <submittedName>
        <fullName evidence="4">GCN5 family N-acetyltransferase</fullName>
    </submittedName>
</protein>
<evidence type="ECO:0000259" key="3">
    <source>
        <dbReference type="PROSITE" id="PS51186"/>
    </source>
</evidence>
<keyword evidence="2" id="KW-0012">Acyltransferase</keyword>
<evidence type="ECO:0000256" key="2">
    <source>
        <dbReference type="ARBA" id="ARBA00023315"/>
    </source>
</evidence>
<reference evidence="4" key="1">
    <citation type="submission" date="2018-12" db="EMBL/GenBank/DDBJ databases">
        <title>Novel natural products biosynthetic potential of the class Ktedonobacteria.</title>
        <authorList>
            <person name="Zheng Y."/>
            <person name="Saitou A."/>
            <person name="Wang C.M."/>
            <person name="Toyoda A."/>
            <person name="Minakuchi Y."/>
            <person name="Sekiguchi Y."/>
            <person name="Ueda K."/>
            <person name="Takano H."/>
            <person name="Sakai Y."/>
            <person name="Yokota A."/>
            <person name="Yabe S."/>
        </authorList>
    </citation>
    <scope>NUCLEOTIDE SEQUENCE</scope>
    <source>
        <strain evidence="4">COM3</strain>
    </source>
</reference>
<gene>
    <name evidence="4" type="ORF">KTC_12350</name>
</gene>
<dbReference type="PANTHER" id="PTHR43420:SF47">
    <property type="entry name" value="N-ACETYLTRANSFERASE DOMAIN-CONTAINING PROTEIN"/>
    <property type="match status" value="1"/>
</dbReference>
<sequence length="156" mass="18051">MSELTISEVTRDNWRDTLLLGVYPEQQRFISDVVPIAAIALAKAYIRPGGLLWRPYAFYDDRTMIGFMMLAYEPDNTADCWMFHFFIDVAHQGKGYGKQALLRLLDFLKQECPACCALLLTVHPENMRAQRLYRGIGFQPTGEEREGEPIYRLLLR</sequence>
<dbReference type="InterPro" id="IPR016181">
    <property type="entry name" value="Acyl_CoA_acyltransferase"/>
</dbReference>
<name>A0A455SN41_9CHLR</name>
<proteinExistence type="predicted"/>
<dbReference type="InterPro" id="IPR000182">
    <property type="entry name" value="GNAT_dom"/>
</dbReference>
<dbReference type="AlphaFoldDB" id="A0A455SN41"/>
<dbReference type="Pfam" id="PF00583">
    <property type="entry name" value="Acetyltransf_1"/>
    <property type="match status" value="1"/>
</dbReference>
<keyword evidence="1 4" id="KW-0808">Transferase</keyword>
<accession>A0A455SN41</accession>